<organism evidence="2 3">
    <name type="scientific">Kineosporia mesophila</name>
    <dbReference type="NCBI Taxonomy" id="566012"/>
    <lineage>
        <taxon>Bacteria</taxon>
        <taxon>Bacillati</taxon>
        <taxon>Actinomycetota</taxon>
        <taxon>Actinomycetes</taxon>
        <taxon>Kineosporiales</taxon>
        <taxon>Kineosporiaceae</taxon>
        <taxon>Kineosporia</taxon>
    </lineage>
</organism>
<sequence>MAEPGSAAQLAADAPSPSSSAITDPLSYCRELIDHNQTALAAMQTFIDDPSGQSTDVIGVKAARATLTRDAETAPAQLRPDLEKEAAVLGDIIEALDTGVNRTIETGTFSSASIRVLTGCEGAAR</sequence>
<keyword evidence="3" id="KW-1185">Reference proteome</keyword>
<feature type="compositionally biased region" description="Low complexity" evidence="1">
    <location>
        <begin position="1"/>
        <end position="21"/>
    </location>
</feature>
<comment type="caution">
    <text evidence="2">The sequence shown here is derived from an EMBL/GenBank/DDBJ whole genome shotgun (WGS) entry which is preliminary data.</text>
</comment>
<dbReference type="RefSeq" id="WP_231482351.1">
    <property type="nucleotide sequence ID" value="NZ_BAAAZO010000006.1"/>
</dbReference>
<feature type="region of interest" description="Disordered" evidence="1">
    <location>
        <begin position="1"/>
        <end position="23"/>
    </location>
</feature>
<gene>
    <name evidence="2" type="ORF">GCM10022223_37980</name>
</gene>
<evidence type="ECO:0000313" key="2">
    <source>
        <dbReference type="EMBL" id="GAA3617719.1"/>
    </source>
</evidence>
<dbReference type="Proteomes" id="UP001501074">
    <property type="component" value="Unassembled WGS sequence"/>
</dbReference>
<proteinExistence type="predicted"/>
<dbReference type="EMBL" id="BAAAZO010000006">
    <property type="protein sequence ID" value="GAA3617719.1"/>
    <property type="molecule type" value="Genomic_DNA"/>
</dbReference>
<name>A0ABP6ZUG6_9ACTN</name>
<evidence type="ECO:0000313" key="3">
    <source>
        <dbReference type="Proteomes" id="UP001501074"/>
    </source>
</evidence>
<protein>
    <submittedName>
        <fullName evidence="2">Uncharacterized protein</fullName>
    </submittedName>
</protein>
<accession>A0ABP6ZUG6</accession>
<evidence type="ECO:0000256" key="1">
    <source>
        <dbReference type="SAM" id="MobiDB-lite"/>
    </source>
</evidence>
<reference evidence="3" key="1">
    <citation type="journal article" date="2019" name="Int. J. Syst. Evol. Microbiol.">
        <title>The Global Catalogue of Microorganisms (GCM) 10K type strain sequencing project: providing services to taxonomists for standard genome sequencing and annotation.</title>
        <authorList>
            <consortium name="The Broad Institute Genomics Platform"/>
            <consortium name="The Broad Institute Genome Sequencing Center for Infectious Disease"/>
            <person name="Wu L."/>
            <person name="Ma J."/>
        </authorList>
    </citation>
    <scope>NUCLEOTIDE SEQUENCE [LARGE SCALE GENOMIC DNA]</scope>
    <source>
        <strain evidence="3">JCM 16902</strain>
    </source>
</reference>